<evidence type="ECO:0000313" key="7">
    <source>
        <dbReference type="EMBL" id="MBC1171301.1"/>
    </source>
</evidence>
<reference evidence="7" key="2">
    <citation type="journal article" date="2020" name="BMC">
        <title>Leishmania infection induces a limited differential gene expression in the sand fly midgut.</title>
        <authorList>
            <person name="Coutinho-Abreu I.V."/>
            <person name="Serafim T.D."/>
            <person name="Meneses C."/>
            <person name="Kamhawi S."/>
            <person name="Oliveira F."/>
            <person name="Valenzuela J.G."/>
        </authorList>
    </citation>
    <scope>NUCLEOTIDE SEQUENCE</scope>
    <source>
        <strain evidence="7">Jacobina</strain>
        <tissue evidence="7">Midgut</tissue>
    </source>
</reference>
<reference evidence="9" key="1">
    <citation type="submission" date="2012-05" db="EMBL/GenBank/DDBJ databases">
        <title>Whole Genome Assembly of Lutzomyia longipalpis.</title>
        <authorList>
            <person name="Richards S."/>
            <person name="Qu C."/>
            <person name="Dillon R."/>
            <person name="Worley K."/>
            <person name="Scherer S."/>
            <person name="Batterton M."/>
            <person name="Taylor A."/>
            <person name="Hawes A."/>
            <person name="Hernandez B."/>
            <person name="Kovar C."/>
            <person name="Mandapat C."/>
            <person name="Pham C."/>
            <person name="Qu C."/>
            <person name="Jing C."/>
            <person name="Bess C."/>
            <person name="Bandaranaike D."/>
            <person name="Ngo D."/>
            <person name="Ongeri F."/>
            <person name="Arias F."/>
            <person name="Lara F."/>
            <person name="Weissenberger G."/>
            <person name="Kamau G."/>
            <person name="Han H."/>
            <person name="Shen H."/>
            <person name="Dinh H."/>
            <person name="Khalil I."/>
            <person name="Jones J."/>
            <person name="Shafer J."/>
            <person name="Jayaseelan J."/>
            <person name="Quiroz J."/>
            <person name="Blankenburg K."/>
            <person name="Nguyen L."/>
            <person name="Jackson L."/>
            <person name="Francisco L."/>
            <person name="Tang L.-Y."/>
            <person name="Pu L.-L."/>
            <person name="Perales L."/>
            <person name="Lorensuhewa L."/>
            <person name="Munidasa M."/>
            <person name="Coyle M."/>
            <person name="Taylor M."/>
            <person name="Puazo M."/>
            <person name="Firestine M."/>
            <person name="Scheel M."/>
            <person name="Javaid M."/>
            <person name="Wang M."/>
            <person name="Li M."/>
            <person name="Tabassum N."/>
            <person name="Saada N."/>
            <person name="Osuji N."/>
            <person name="Aqrawi P."/>
            <person name="Fu Q."/>
            <person name="Thornton R."/>
            <person name="Raj R."/>
            <person name="Goodspeed R."/>
            <person name="Mata R."/>
            <person name="Najjar R."/>
            <person name="Gubbala S."/>
            <person name="Lee S."/>
            <person name="Denson S."/>
            <person name="Patil S."/>
            <person name="Macmil S."/>
            <person name="Qi S."/>
            <person name="Matskevitch T."/>
            <person name="Palculict T."/>
            <person name="Mathew T."/>
            <person name="Vee V."/>
            <person name="Velamala V."/>
            <person name="Korchina V."/>
            <person name="Cai W."/>
            <person name="Liu W."/>
            <person name="Dai W."/>
            <person name="Zou X."/>
            <person name="Zhu Y."/>
            <person name="Zhang Y."/>
            <person name="Wu Y.-Q."/>
            <person name="Xin Y."/>
            <person name="Nazarath L."/>
            <person name="Kovar C."/>
            <person name="Han Y."/>
            <person name="Muzny D."/>
            <person name="Gibbs R."/>
        </authorList>
    </citation>
    <scope>NUCLEOTIDE SEQUENCE [LARGE SCALE GENOMIC DNA]</scope>
    <source>
        <strain evidence="9">Jacobina</strain>
    </source>
</reference>
<dbReference type="PANTHER" id="PTHR22118">
    <property type="entry name" value="DYNEIN ASSEMBLY FACTOR 3, AXONEMAL"/>
    <property type="match status" value="1"/>
</dbReference>
<comment type="similarity">
    <text evidence="1">Belongs to the DNAAF3 family.</text>
</comment>
<keyword evidence="2" id="KW-0963">Cytoplasm</keyword>
<sequence>MFWGWSESLNLLDKWREHFKDTTLPGDFNILLFGPGDPRHILTLLAKSYNLPEDISVNSSKWTVAWNTLRGNLLLLTVALESGQEMSVRGKTHLFMDIFGNSHLRPASANYLKGRTKFLTKVATDGDFGQENMPMVSLGELKYRERDKLEATFSFWANEGVPFEIKSIWDRRLRENLKTRDRGAGQICPQEYTHWRECGIGFVFPEFEQVIPNKTLGINSGNQWAFLGDMTVGPFISFGLNCPDERMLKSQHGVNEYRATDVTERNLMEIFHEILERKPYSPTSEDYHRFGSASLKMGSILPSSGLDSGSLPKSRENFTPLLKFPNFSLTFISPEDLERFLGQERMQEKFSVIFVGQNFFPVFREGFLRTLHPKGLILFETRRFTTLRKDTVNEFSSQIRDFCSRNSLKSLNPPLNQHFSIISYKKKE</sequence>
<name>A0A1B0CL32_LUTLO</name>
<feature type="domain" description="Dynein assembly factor 3 C-terminal" evidence="6">
    <location>
        <begin position="137"/>
        <end position="410"/>
    </location>
</feature>
<dbReference type="InterPro" id="IPR039304">
    <property type="entry name" value="DNAAF3"/>
</dbReference>
<dbReference type="VEuPathDB" id="VectorBase:LLONM1_010487"/>
<dbReference type="EnsemblMetazoa" id="LLOJ005319-RA">
    <property type="protein sequence ID" value="LLOJ005319-PA"/>
    <property type="gene ID" value="LLOJ005319"/>
</dbReference>
<protein>
    <submittedName>
        <fullName evidence="7">Putative dynein assembly factor 3 axonemal</fullName>
    </submittedName>
</protein>
<evidence type="ECO:0000256" key="4">
    <source>
        <dbReference type="ARBA" id="ARBA00024190"/>
    </source>
</evidence>
<dbReference type="InterPro" id="IPR028235">
    <property type="entry name" value="DNAAF3_C"/>
</dbReference>
<proteinExistence type="inferred from homology"/>
<dbReference type="Proteomes" id="UP000092461">
    <property type="component" value="Unassembled WGS sequence"/>
</dbReference>
<dbReference type="AlphaFoldDB" id="A0A1B0CL32"/>
<dbReference type="InterPro" id="IPR027974">
    <property type="entry name" value="DUF4470"/>
</dbReference>
<reference evidence="8" key="3">
    <citation type="submission" date="2020-05" db="UniProtKB">
        <authorList>
            <consortium name="EnsemblMetazoa"/>
        </authorList>
    </citation>
    <scope>IDENTIFICATION</scope>
    <source>
        <strain evidence="8">Jacobina</strain>
    </source>
</reference>
<keyword evidence="3" id="KW-0970">Cilium biogenesis/degradation</keyword>
<evidence type="ECO:0000259" key="5">
    <source>
        <dbReference type="Pfam" id="PF14737"/>
    </source>
</evidence>
<dbReference type="Pfam" id="PF14737">
    <property type="entry name" value="DUF4470"/>
    <property type="match status" value="1"/>
</dbReference>
<dbReference type="EMBL" id="AJWK01016865">
    <property type="status" value="NOT_ANNOTATED_CDS"/>
    <property type="molecule type" value="Genomic_DNA"/>
</dbReference>
<evidence type="ECO:0000313" key="8">
    <source>
        <dbReference type="EnsemblMetazoa" id="LLOJ005319-PA"/>
    </source>
</evidence>
<evidence type="ECO:0000256" key="3">
    <source>
        <dbReference type="ARBA" id="ARBA00022794"/>
    </source>
</evidence>
<dbReference type="EMBL" id="AJWK01016866">
    <property type="status" value="NOT_ANNOTATED_CDS"/>
    <property type="molecule type" value="Genomic_DNA"/>
</dbReference>
<dbReference type="EMBL" id="GITU01002598">
    <property type="protein sequence ID" value="MBC1171301.1"/>
    <property type="molecule type" value="Transcribed_RNA"/>
</dbReference>
<evidence type="ECO:0000259" key="6">
    <source>
        <dbReference type="Pfam" id="PF14740"/>
    </source>
</evidence>
<dbReference type="GO" id="GO:0120293">
    <property type="term" value="C:dynein axonemal particle"/>
    <property type="evidence" value="ECO:0007669"/>
    <property type="project" value="UniProtKB-SubCell"/>
</dbReference>
<dbReference type="Pfam" id="PF14740">
    <property type="entry name" value="DUF4471"/>
    <property type="match status" value="1"/>
</dbReference>
<dbReference type="GO" id="GO:0044458">
    <property type="term" value="P:motile cilium assembly"/>
    <property type="evidence" value="ECO:0007669"/>
    <property type="project" value="TreeGrafter"/>
</dbReference>
<organism evidence="8 9">
    <name type="scientific">Lutzomyia longipalpis</name>
    <name type="common">Sand fly</name>
    <dbReference type="NCBI Taxonomy" id="7200"/>
    <lineage>
        <taxon>Eukaryota</taxon>
        <taxon>Metazoa</taxon>
        <taxon>Ecdysozoa</taxon>
        <taxon>Arthropoda</taxon>
        <taxon>Hexapoda</taxon>
        <taxon>Insecta</taxon>
        <taxon>Pterygota</taxon>
        <taxon>Neoptera</taxon>
        <taxon>Endopterygota</taxon>
        <taxon>Diptera</taxon>
        <taxon>Nematocera</taxon>
        <taxon>Psychodoidea</taxon>
        <taxon>Psychodidae</taxon>
        <taxon>Lutzomyia</taxon>
        <taxon>Lutzomyia</taxon>
    </lineage>
</organism>
<dbReference type="VEuPathDB" id="VectorBase:LLOJ005319"/>
<keyword evidence="9" id="KW-1185">Reference proteome</keyword>
<evidence type="ECO:0000256" key="1">
    <source>
        <dbReference type="ARBA" id="ARBA00010449"/>
    </source>
</evidence>
<accession>A0A1B0CL32</accession>
<feature type="domain" description="DUF4470" evidence="5">
    <location>
        <begin position="2"/>
        <end position="103"/>
    </location>
</feature>
<dbReference type="GO" id="GO:0070286">
    <property type="term" value="P:axonemal dynein complex assembly"/>
    <property type="evidence" value="ECO:0007669"/>
    <property type="project" value="InterPro"/>
</dbReference>
<evidence type="ECO:0000313" key="9">
    <source>
        <dbReference type="Proteomes" id="UP000092461"/>
    </source>
</evidence>
<dbReference type="PANTHER" id="PTHR22118:SF14">
    <property type="entry name" value="DYNEIN AXONEMAL ASSEMBLY FACTOR 3"/>
    <property type="match status" value="1"/>
</dbReference>
<evidence type="ECO:0000256" key="2">
    <source>
        <dbReference type="ARBA" id="ARBA00022490"/>
    </source>
</evidence>
<comment type="subcellular location">
    <subcellularLocation>
        <location evidence="4">Dynein axonemal particle</location>
    </subcellularLocation>
</comment>